<dbReference type="OrthoDB" id="6277625at2759"/>
<keyword evidence="9" id="KW-1185">Reference proteome</keyword>
<dbReference type="InterPro" id="IPR029399">
    <property type="entry name" value="TMEM192"/>
</dbReference>
<evidence type="ECO:0000313" key="9">
    <source>
        <dbReference type="Proteomes" id="UP000708208"/>
    </source>
</evidence>
<evidence type="ECO:0000256" key="5">
    <source>
        <dbReference type="ARBA" id="ARBA00022989"/>
    </source>
</evidence>
<keyword evidence="6 7" id="KW-0472">Membrane</keyword>
<dbReference type="GO" id="GO:0005770">
    <property type="term" value="C:late endosome"/>
    <property type="evidence" value="ECO:0007669"/>
    <property type="project" value="TreeGrafter"/>
</dbReference>
<dbReference type="AlphaFoldDB" id="A0A8J2JIM2"/>
<proteinExistence type="inferred from homology"/>
<protein>
    <recommendedName>
        <fullName evidence="3">Transmembrane protein 192</fullName>
    </recommendedName>
</protein>
<evidence type="ECO:0000256" key="7">
    <source>
        <dbReference type="SAM" id="Phobius"/>
    </source>
</evidence>
<reference evidence="8" key="1">
    <citation type="submission" date="2021-06" db="EMBL/GenBank/DDBJ databases">
        <authorList>
            <person name="Hodson N. C."/>
            <person name="Mongue J. A."/>
            <person name="Jaron S. K."/>
        </authorList>
    </citation>
    <scope>NUCLEOTIDE SEQUENCE</scope>
</reference>
<accession>A0A8J2JIM2</accession>
<evidence type="ECO:0000313" key="8">
    <source>
        <dbReference type="EMBL" id="CAG7718902.1"/>
    </source>
</evidence>
<dbReference type="GO" id="GO:0005765">
    <property type="term" value="C:lysosomal membrane"/>
    <property type="evidence" value="ECO:0007669"/>
    <property type="project" value="TreeGrafter"/>
</dbReference>
<comment type="caution">
    <text evidence="8">The sequence shown here is derived from an EMBL/GenBank/DDBJ whole genome shotgun (WGS) entry which is preliminary data.</text>
</comment>
<organism evidence="8 9">
    <name type="scientific">Allacma fusca</name>
    <dbReference type="NCBI Taxonomy" id="39272"/>
    <lineage>
        <taxon>Eukaryota</taxon>
        <taxon>Metazoa</taxon>
        <taxon>Ecdysozoa</taxon>
        <taxon>Arthropoda</taxon>
        <taxon>Hexapoda</taxon>
        <taxon>Collembola</taxon>
        <taxon>Symphypleona</taxon>
        <taxon>Sminthuridae</taxon>
        <taxon>Allacma</taxon>
    </lineage>
</organism>
<feature type="transmembrane region" description="Helical" evidence="7">
    <location>
        <begin position="91"/>
        <end position="112"/>
    </location>
</feature>
<dbReference type="Proteomes" id="UP000708208">
    <property type="component" value="Unassembled WGS sequence"/>
</dbReference>
<sequence>MVSLMNSQTSFSNTALNEENEDGNSDEIIDAGNDEDDLIVSTTDGNETVFSFKTVNTIATGIFQICASIGMLIVSAVVPYECRQTCSVRPLSILLYLHCTYWGVFLICDQYIQYEHIKVRRRGYLDFYNETRTLSQLPFWIVSTWSTLLLVVSTILHDRCKSSQSCDNLLGLSESDYITMSIGLELIVLLAVLVSYIYKVFTFNQSKDPPDVLRNDLMSTSTLDFGPKGLSPINEEIFERQADLIRYYKDHNDMLRRKVLELNYRISGRTPNLS</sequence>
<dbReference type="EMBL" id="CAJVCH010057006">
    <property type="protein sequence ID" value="CAG7718902.1"/>
    <property type="molecule type" value="Genomic_DNA"/>
</dbReference>
<feature type="transmembrane region" description="Helical" evidence="7">
    <location>
        <begin position="177"/>
        <end position="198"/>
    </location>
</feature>
<comment type="subcellular location">
    <subcellularLocation>
        <location evidence="1">Membrane</location>
        <topology evidence="1">Multi-pass membrane protein</topology>
    </subcellularLocation>
</comment>
<name>A0A8J2JIM2_9HEXA</name>
<dbReference type="PANTHER" id="PTHR31592:SF1">
    <property type="entry name" value="TRANSMEMBRANE PROTEIN 192"/>
    <property type="match status" value="1"/>
</dbReference>
<dbReference type="PANTHER" id="PTHR31592">
    <property type="entry name" value="TRANSMEMBRANE PROTEIN 192"/>
    <property type="match status" value="1"/>
</dbReference>
<feature type="transmembrane region" description="Helical" evidence="7">
    <location>
        <begin position="137"/>
        <end position="156"/>
    </location>
</feature>
<comment type="similarity">
    <text evidence="2">Belongs to the TMEM192 family.</text>
</comment>
<keyword evidence="4 7" id="KW-0812">Transmembrane</keyword>
<evidence type="ECO:0000256" key="1">
    <source>
        <dbReference type="ARBA" id="ARBA00004141"/>
    </source>
</evidence>
<evidence type="ECO:0000256" key="4">
    <source>
        <dbReference type="ARBA" id="ARBA00022692"/>
    </source>
</evidence>
<evidence type="ECO:0000256" key="3">
    <source>
        <dbReference type="ARBA" id="ARBA00014635"/>
    </source>
</evidence>
<feature type="transmembrane region" description="Helical" evidence="7">
    <location>
        <begin position="58"/>
        <end position="79"/>
    </location>
</feature>
<dbReference type="Pfam" id="PF14802">
    <property type="entry name" value="TMEM192"/>
    <property type="match status" value="1"/>
</dbReference>
<gene>
    <name evidence="8" type="ORF">AFUS01_LOCUS8261</name>
</gene>
<evidence type="ECO:0000256" key="2">
    <source>
        <dbReference type="ARBA" id="ARBA00006314"/>
    </source>
</evidence>
<keyword evidence="5 7" id="KW-1133">Transmembrane helix</keyword>
<evidence type="ECO:0000256" key="6">
    <source>
        <dbReference type="ARBA" id="ARBA00023136"/>
    </source>
</evidence>